<dbReference type="Gene3D" id="3.40.630.30">
    <property type="match status" value="1"/>
</dbReference>
<accession>A0A7Y6IHX4</accession>
<feature type="domain" description="N-acetyltransferase" evidence="1">
    <location>
        <begin position="17"/>
        <end position="187"/>
    </location>
</feature>
<reference evidence="2 3" key="1">
    <citation type="submission" date="2020-06" db="EMBL/GenBank/DDBJ databases">
        <authorList>
            <person name="Chanama M."/>
        </authorList>
    </citation>
    <scope>NUCLEOTIDE SEQUENCE [LARGE SCALE GENOMIC DNA]</scope>
    <source>
        <strain evidence="2 3">TBRC6557</strain>
    </source>
</reference>
<evidence type="ECO:0000313" key="2">
    <source>
        <dbReference type="EMBL" id="NUW38572.1"/>
    </source>
</evidence>
<dbReference type="RefSeq" id="WP_175598226.1">
    <property type="nucleotide sequence ID" value="NZ_JABWGO010000001.1"/>
</dbReference>
<evidence type="ECO:0000313" key="3">
    <source>
        <dbReference type="Proteomes" id="UP000546126"/>
    </source>
</evidence>
<dbReference type="Proteomes" id="UP000546126">
    <property type="component" value="Unassembled WGS sequence"/>
</dbReference>
<dbReference type="PROSITE" id="PS51186">
    <property type="entry name" value="GNAT"/>
    <property type="match status" value="1"/>
</dbReference>
<dbReference type="EMBL" id="JABWGO010000001">
    <property type="protein sequence ID" value="NUW38572.1"/>
    <property type="molecule type" value="Genomic_DNA"/>
</dbReference>
<dbReference type="Pfam" id="PF13302">
    <property type="entry name" value="Acetyltransf_3"/>
    <property type="match status" value="1"/>
</dbReference>
<keyword evidence="3" id="KW-1185">Reference proteome</keyword>
<organism evidence="2 3">
    <name type="scientific">Nonomuraea rhodomycinica</name>
    <dbReference type="NCBI Taxonomy" id="1712872"/>
    <lineage>
        <taxon>Bacteria</taxon>
        <taxon>Bacillati</taxon>
        <taxon>Actinomycetota</taxon>
        <taxon>Actinomycetes</taxon>
        <taxon>Streptosporangiales</taxon>
        <taxon>Streptosporangiaceae</taxon>
        <taxon>Nonomuraea</taxon>
    </lineage>
</organism>
<dbReference type="GO" id="GO:0016747">
    <property type="term" value="F:acyltransferase activity, transferring groups other than amino-acyl groups"/>
    <property type="evidence" value="ECO:0007669"/>
    <property type="project" value="InterPro"/>
</dbReference>
<name>A0A7Y6IHX4_9ACTN</name>
<dbReference type="AlphaFoldDB" id="A0A7Y6IHX4"/>
<dbReference type="PANTHER" id="PTHR43792:SF1">
    <property type="entry name" value="N-ACETYLTRANSFERASE DOMAIN-CONTAINING PROTEIN"/>
    <property type="match status" value="1"/>
</dbReference>
<dbReference type="InterPro" id="IPR000182">
    <property type="entry name" value="GNAT_dom"/>
</dbReference>
<comment type="caution">
    <text evidence="2">The sequence shown here is derived from an EMBL/GenBank/DDBJ whole genome shotgun (WGS) entry which is preliminary data.</text>
</comment>
<dbReference type="SUPFAM" id="SSF55729">
    <property type="entry name" value="Acyl-CoA N-acyltransferases (Nat)"/>
    <property type="match status" value="1"/>
</dbReference>
<sequence>MSHLPTLSATQIPSPRLLLRTAVHDSDREGLIELATDPEVRAHLGGPRPRGEVEQHVDAVLAAGATSRPGSYIIADTTTNQVIGTLTLARRSRDNPGHVTEDGEELELGYVLRRAAWGSGLAFEAATAALRAAAGELPDQPVVLVTQSANTRSLRLAARLGFRPVSTFEEFGAEQTLCTAPLSLFRL</sequence>
<gene>
    <name evidence="2" type="ORF">HT134_00290</name>
</gene>
<protein>
    <submittedName>
        <fullName evidence="2">GNAT family N-acetyltransferase</fullName>
    </submittedName>
</protein>
<proteinExistence type="predicted"/>
<dbReference type="InterPro" id="IPR016181">
    <property type="entry name" value="Acyl_CoA_acyltransferase"/>
</dbReference>
<evidence type="ECO:0000259" key="1">
    <source>
        <dbReference type="PROSITE" id="PS51186"/>
    </source>
</evidence>
<keyword evidence="2" id="KW-0808">Transferase</keyword>
<dbReference type="PANTHER" id="PTHR43792">
    <property type="entry name" value="GNAT FAMILY, PUTATIVE (AFU_ORTHOLOGUE AFUA_3G00765)-RELATED-RELATED"/>
    <property type="match status" value="1"/>
</dbReference>
<dbReference type="InterPro" id="IPR051531">
    <property type="entry name" value="N-acetyltransferase"/>
</dbReference>